<proteinExistence type="predicted"/>
<name>A0A812S5G9_9DINO</name>
<sequence length="224" mass="25212">MSCSLSWCRSVCEDVDYHVRAGGGRNRLREWSPETKVHCRFLYAAQANCLDCVRKWVEEGASLERGSSNHAEWTALAWAEHHDAREVADFLRQAAMGRYDVPASASSVPVLRSESASPPPPPFCAAATEDEYCHVARQKTRERVRGMEKEDEKHYLFLHAASANCVECVSAWLARDADLAKGTMNTEWNAESFAIHGNASALLGFKWTTLFRMLFRQKSRVRGS</sequence>
<dbReference type="Proteomes" id="UP000604046">
    <property type="component" value="Unassembled WGS sequence"/>
</dbReference>
<gene>
    <name evidence="1" type="ORF">SNAT2548_LOCUS25896</name>
</gene>
<reference evidence="1" key="1">
    <citation type="submission" date="2021-02" db="EMBL/GenBank/DDBJ databases">
        <authorList>
            <person name="Dougan E. K."/>
            <person name="Rhodes N."/>
            <person name="Thang M."/>
            <person name="Chan C."/>
        </authorList>
    </citation>
    <scope>NUCLEOTIDE SEQUENCE</scope>
</reference>
<protein>
    <submittedName>
        <fullName evidence="1">Uncharacterized protein</fullName>
    </submittedName>
</protein>
<dbReference type="AlphaFoldDB" id="A0A812S5G9"/>
<dbReference type="EMBL" id="CAJNDS010002412">
    <property type="protein sequence ID" value="CAE7464168.1"/>
    <property type="molecule type" value="Genomic_DNA"/>
</dbReference>
<evidence type="ECO:0000313" key="2">
    <source>
        <dbReference type="Proteomes" id="UP000604046"/>
    </source>
</evidence>
<comment type="caution">
    <text evidence="1">The sequence shown here is derived from an EMBL/GenBank/DDBJ whole genome shotgun (WGS) entry which is preliminary data.</text>
</comment>
<accession>A0A812S5G9</accession>
<dbReference type="InterPro" id="IPR036770">
    <property type="entry name" value="Ankyrin_rpt-contain_sf"/>
</dbReference>
<organism evidence="1 2">
    <name type="scientific">Symbiodinium natans</name>
    <dbReference type="NCBI Taxonomy" id="878477"/>
    <lineage>
        <taxon>Eukaryota</taxon>
        <taxon>Sar</taxon>
        <taxon>Alveolata</taxon>
        <taxon>Dinophyceae</taxon>
        <taxon>Suessiales</taxon>
        <taxon>Symbiodiniaceae</taxon>
        <taxon>Symbiodinium</taxon>
    </lineage>
</organism>
<keyword evidence="2" id="KW-1185">Reference proteome</keyword>
<dbReference type="Gene3D" id="1.25.40.20">
    <property type="entry name" value="Ankyrin repeat-containing domain"/>
    <property type="match status" value="1"/>
</dbReference>
<dbReference type="SUPFAM" id="SSF48403">
    <property type="entry name" value="Ankyrin repeat"/>
    <property type="match status" value="1"/>
</dbReference>
<dbReference type="OrthoDB" id="10668142at2759"/>
<evidence type="ECO:0000313" key="1">
    <source>
        <dbReference type="EMBL" id="CAE7464168.1"/>
    </source>
</evidence>